<organism evidence="1 2">
    <name type="scientific">Perkinsus olseni</name>
    <name type="common">Perkinsus atlanticus</name>
    <dbReference type="NCBI Taxonomy" id="32597"/>
    <lineage>
        <taxon>Eukaryota</taxon>
        <taxon>Sar</taxon>
        <taxon>Alveolata</taxon>
        <taxon>Perkinsozoa</taxon>
        <taxon>Perkinsea</taxon>
        <taxon>Perkinsida</taxon>
        <taxon>Perkinsidae</taxon>
        <taxon>Perkinsus</taxon>
    </lineage>
</organism>
<dbReference type="InterPro" id="IPR036691">
    <property type="entry name" value="Endo/exonu/phosph_ase_sf"/>
</dbReference>
<protein>
    <submittedName>
        <fullName evidence="1">Uncharacterized protein</fullName>
    </submittedName>
</protein>
<dbReference type="EMBL" id="JABANO010037020">
    <property type="protein sequence ID" value="KAF4700845.1"/>
    <property type="molecule type" value="Genomic_DNA"/>
</dbReference>
<name>A0A7J6PXL7_PEROL</name>
<feature type="non-terminal residue" evidence="1">
    <location>
        <position position="155"/>
    </location>
</feature>
<dbReference type="Proteomes" id="UP000553632">
    <property type="component" value="Unassembled WGS sequence"/>
</dbReference>
<gene>
    <name evidence="1" type="ORF">FOZ63_017652</name>
</gene>
<accession>A0A7J6PXL7</accession>
<dbReference type="AlphaFoldDB" id="A0A7J6PXL7"/>
<evidence type="ECO:0000313" key="1">
    <source>
        <dbReference type="EMBL" id="KAF4700845.1"/>
    </source>
</evidence>
<keyword evidence="2" id="KW-1185">Reference proteome</keyword>
<evidence type="ECO:0000313" key="2">
    <source>
        <dbReference type="Proteomes" id="UP000553632"/>
    </source>
</evidence>
<comment type="caution">
    <text evidence="1">The sequence shown here is derived from an EMBL/GenBank/DDBJ whole genome shotgun (WGS) entry which is preliminary data.</text>
</comment>
<sequence length="155" mass="17922">MWQRGETLVGWCLDREVRILNDEVSLPTFESNRYQSWVDLTLLPQVSQRNFLYVEFGEQEAVPAPRLAHRLVDILERLEGATLVKRFTPEAPAPSDATWWTGELSRLKAKLRRAQRAFFRHKRLNGPDESSTMHYRGVRDAAIRKFKAAAKEAKG</sequence>
<reference evidence="1 2" key="1">
    <citation type="submission" date="2020-04" db="EMBL/GenBank/DDBJ databases">
        <title>Perkinsus olseni comparative genomics.</title>
        <authorList>
            <person name="Bogema D.R."/>
        </authorList>
    </citation>
    <scope>NUCLEOTIDE SEQUENCE [LARGE SCALE GENOMIC DNA]</scope>
    <source>
        <strain evidence="1 2">ATCC PRA-207</strain>
    </source>
</reference>
<dbReference type="Gene3D" id="3.60.10.10">
    <property type="entry name" value="Endonuclease/exonuclease/phosphatase"/>
    <property type="match status" value="1"/>
</dbReference>
<proteinExistence type="predicted"/>